<dbReference type="Proteomes" id="UP000694251">
    <property type="component" value="Chromosome 6"/>
</dbReference>
<organism evidence="1 2">
    <name type="scientific">Arabidopsis suecica</name>
    <name type="common">Swedish thale-cress</name>
    <name type="synonym">Cardaminopsis suecica</name>
    <dbReference type="NCBI Taxonomy" id="45249"/>
    <lineage>
        <taxon>Eukaryota</taxon>
        <taxon>Viridiplantae</taxon>
        <taxon>Streptophyta</taxon>
        <taxon>Embryophyta</taxon>
        <taxon>Tracheophyta</taxon>
        <taxon>Spermatophyta</taxon>
        <taxon>Magnoliopsida</taxon>
        <taxon>eudicotyledons</taxon>
        <taxon>Gunneridae</taxon>
        <taxon>Pentapetalae</taxon>
        <taxon>rosids</taxon>
        <taxon>malvids</taxon>
        <taxon>Brassicales</taxon>
        <taxon>Brassicaceae</taxon>
        <taxon>Camelineae</taxon>
        <taxon>Arabidopsis</taxon>
    </lineage>
</organism>
<reference evidence="1 2" key="1">
    <citation type="submission" date="2020-12" db="EMBL/GenBank/DDBJ databases">
        <title>Concerted genomic and epigenomic changes stabilize Arabidopsis allopolyploids.</title>
        <authorList>
            <person name="Chen Z."/>
        </authorList>
    </citation>
    <scope>NUCLEOTIDE SEQUENCE [LARGE SCALE GENOMIC DNA]</scope>
    <source>
        <strain evidence="1">As9502</strain>
        <tissue evidence="1">Leaf</tissue>
    </source>
</reference>
<sequence>MIRLKYSCEEIYERMDNGLCIFCEEQDTPDHHQLKHKGLQIFMTECENDEVSDVKEEVHQIQEVVTNPEPIVEITKNSESFIKPLEPELGSVSDVLLVHKVDSHVKEEEELPQQLTSGNGKNVARQLFDQMPLRVTSKEKPRKYLKGWKFKFKISLKRRKLLDDRFSFVDKSNEKYVMVWGSHVRLLEAQQSDGLILLNCLVARDVLKLWVRLGAYNRGLEAKLELYGWEYKKELNQGHISLNGFCKELVYGVEKKKLMNVEKDIMKDKKLDHSLIALNLQVCCCIRDMSKWSEEKLSGKLSLANYVWKPGKLFCVQDHWDWISESHNGSDLKIKQQFHGMRLQGIINIDRKFQEAIVDDVWKLLVSMRVRNRRLGAEVELHVHRKQTIYHIMKKSLRHRWAQIELRKFTVIMVIKESPKDPSGFGPTVSEIFDKNKMFPLIIHSLRKRFKGSITILRNIMVVVNNYTYGALFFCVKLLGGIKVLHILLLGHKVRSESKEHCQVIFVKDITVAEYYFLVELVSINANVVIRIKRLLSFGGKRTTNFDGIGIVVEWKHWLVIHLLGLKKPALQVIDERFLFSQVLQTVKNCKNTTYVAKSTASLEDNKGLNLHGKLTLTISPSHLMKKHRSLLVQFCYMGSERNRAAHVDRLIKEFRLFLSYSRDWRKLMKWSEKKWSYHKTWEFKYIHEQRKLMAGRNIKCKMRFEVGTGALVVLWLKEQKVVGGLITYLLWKAMYGVVSVLGALHVVKNRKNIACLINTAALGIKGESDLHGRIKEEKSMGSFEKKQHKLWGHLIGFVNGTGRMCDDYKRIIKQTVDDKYYNPLLKDLLDETTTKEVLLIFFKEFRHSISHAGQAKEPKVYFYKGMAKHQLHHNISVLKALVLWKWYPPEHATVKFSQAFIGMLCLSLGHNRYNNRFMKLGTMLILMKVTEASVADARAAPYNYILVVGQKEATTTGQVTVRLREDPAGRKDLPEMSIDSLLDEFKFKKVNFL</sequence>
<comment type="caution">
    <text evidence="1">The sequence shown here is derived from an EMBL/GenBank/DDBJ whole genome shotgun (WGS) entry which is preliminary data.</text>
</comment>
<name>A0A8T2CGT8_ARASU</name>
<dbReference type="AlphaFoldDB" id="A0A8T2CGT8"/>
<dbReference type="EMBL" id="JAEFBJ010000006">
    <property type="protein sequence ID" value="KAG7597430.1"/>
    <property type="molecule type" value="Genomic_DNA"/>
</dbReference>
<gene>
    <name evidence="1" type="ORF">ISN44_As06g017940</name>
</gene>
<keyword evidence="2" id="KW-1185">Reference proteome</keyword>
<accession>A0A8T2CGT8</accession>
<evidence type="ECO:0000313" key="1">
    <source>
        <dbReference type="EMBL" id="KAG7597430.1"/>
    </source>
</evidence>
<evidence type="ECO:0000313" key="2">
    <source>
        <dbReference type="Proteomes" id="UP000694251"/>
    </source>
</evidence>
<proteinExistence type="predicted"/>
<protein>
    <submittedName>
        <fullName evidence="1">Uncharacterized protein</fullName>
    </submittedName>
</protein>